<evidence type="ECO:0000313" key="2">
    <source>
        <dbReference type="Proteomes" id="UP000823775"/>
    </source>
</evidence>
<dbReference type="EMBL" id="JACEIK010015520">
    <property type="protein sequence ID" value="MCE3217035.1"/>
    <property type="molecule type" value="Genomic_DNA"/>
</dbReference>
<accession>A0ABS8WYG7</accession>
<gene>
    <name evidence="1" type="ORF">HAX54_010137</name>
</gene>
<comment type="caution">
    <text evidence="1">The sequence shown here is derived from an EMBL/GenBank/DDBJ whole genome shotgun (WGS) entry which is preliminary data.</text>
</comment>
<evidence type="ECO:0000313" key="1">
    <source>
        <dbReference type="EMBL" id="MCE3217035.1"/>
    </source>
</evidence>
<protein>
    <submittedName>
        <fullName evidence="1">Uncharacterized protein</fullName>
    </submittedName>
</protein>
<reference evidence="1 2" key="1">
    <citation type="journal article" date="2021" name="BMC Genomics">
        <title>Datura genome reveals duplications of psychoactive alkaloid biosynthetic genes and high mutation rate following tissue culture.</title>
        <authorList>
            <person name="Rajewski A."/>
            <person name="Carter-House D."/>
            <person name="Stajich J."/>
            <person name="Litt A."/>
        </authorList>
    </citation>
    <scope>NUCLEOTIDE SEQUENCE [LARGE SCALE GENOMIC DNA]</scope>
    <source>
        <strain evidence="1">AR-01</strain>
    </source>
</reference>
<proteinExistence type="predicted"/>
<sequence>MEGTVMLFSVARQVGPAMREKRESAAACCFSGVGDGRRRGEEWRREREGSHWRLISGLAATGAFR</sequence>
<organism evidence="1 2">
    <name type="scientific">Datura stramonium</name>
    <name type="common">Jimsonweed</name>
    <name type="synonym">Common thornapple</name>
    <dbReference type="NCBI Taxonomy" id="4076"/>
    <lineage>
        <taxon>Eukaryota</taxon>
        <taxon>Viridiplantae</taxon>
        <taxon>Streptophyta</taxon>
        <taxon>Embryophyta</taxon>
        <taxon>Tracheophyta</taxon>
        <taxon>Spermatophyta</taxon>
        <taxon>Magnoliopsida</taxon>
        <taxon>eudicotyledons</taxon>
        <taxon>Gunneridae</taxon>
        <taxon>Pentapetalae</taxon>
        <taxon>asterids</taxon>
        <taxon>lamiids</taxon>
        <taxon>Solanales</taxon>
        <taxon>Solanaceae</taxon>
        <taxon>Solanoideae</taxon>
        <taxon>Datureae</taxon>
        <taxon>Datura</taxon>
    </lineage>
</organism>
<dbReference type="Proteomes" id="UP000823775">
    <property type="component" value="Unassembled WGS sequence"/>
</dbReference>
<name>A0ABS8WYG7_DATST</name>
<keyword evidence="2" id="KW-1185">Reference proteome</keyword>
<feature type="non-terminal residue" evidence="1">
    <location>
        <position position="65"/>
    </location>
</feature>